<dbReference type="EMBL" id="BLJP01000010">
    <property type="protein sequence ID" value="GFE94215.1"/>
    <property type="molecule type" value="Genomic_DNA"/>
</dbReference>
<evidence type="ECO:0000313" key="4">
    <source>
        <dbReference type="Proteomes" id="UP000548726"/>
    </source>
</evidence>
<dbReference type="PANTHER" id="PTHR43777">
    <property type="entry name" value="MOLYBDENUM COFACTOR CYTIDYLYLTRANSFERASE"/>
    <property type="match status" value="1"/>
</dbReference>
<reference evidence="3 4" key="1">
    <citation type="journal article" date="2020" name="Cell Rep.">
        <title>Local necrotic cells trigger systemic immune activation via gut microbiome dysbiosis in Drosophila.</title>
        <authorList>
            <person name="Kosakamoto H."/>
            <person name="Yamauchi T."/>
            <person name="Akuzawa-Tokita Y."/>
            <person name="Nishimura K."/>
            <person name="Soga T."/>
            <person name="Murakami T."/>
            <person name="Mori H."/>
            <person name="Yamamoto K."/>
            <person name="Miyazaki R."/>
            <person name="Koto A."/>
            <person name="Miura M."/>
            <person name="Obata F."/>
        </authorList>
    </citation>
    <scope>NUCLEOTIDE SEQUENCE [LARGE SCALE GENOMIC DNA]</scope>
    <source>
        <strain evidence="3 4">Ai</strain>
    </source>
</reference>
<protein>
    <recommendedName>
        <fullName evidence="2">MobA-like NTP transferase domain-containing protein</fullName>
    </recommendedName>
</protein>
<dbReference type="RefSeq" id="WP_179194633.1">
    <property type="nucleotide sequence ID" value="NZ_BLJP01000010.1"/>
</dbReference>
<dbReference type="AlphaFoldDB" id="A0A6V8IFZ7"/>
<sequence length="222" mass="22908">MVEPCAGAAIAIILAAGRSSRTAPAHKLLATDAQGVPMLVRTTATVLASTVSKVVVILPPDRPDLSSLIRTAFPTTPRLEFRIAQDAADGLSASLRVGIAAAQAAQASALLVCLGDMPLVSVTLLNALLRDHALFNAPATAPDRGDGKPGNPVVWNESHFSALAAVQGDQGGRAILRALGPAVHRILASANELVDFDTPERLAAYARSAPAPVDHMGARPEN</sequence>
<dbReference type="PANTHER" id="PTHR43777:SF1">
    <property type="entry name" value="MOLYBDENUM COFACTOR CYTIDYLYLTRANSFERASE"/>
    <property type="match status" value="1"/>
</dbReference>
<evidence type="ECO:0000313" key="3">
    <source>
        <dbReference type="EMBL" id="GFE94215.1"/>
    </source>
</evidence>
<dbReference type="Gene3D" id="3.90.550.10">
    <property type="entry name" value="Spore Coat Polysaccharide Biosynthesis Protein SpsA, Chain A"/>
    <property type="match status" value="1"/>
</dbReference>
<dbReference type="SUPFAM" id="SSF53448">
    <property type="entry name" value="Nucleotide-diphospho-sugar transferases"/>
    <property type="match status" value="1"/>
</dbReference>
<dbReference type="GO" id="GO:0016779">
    <property type="term" value="F:nucleotidyltransferase activity"/>
    <property type="evidence" value="ECO:0007669"/>
    <property type="project" value="UniProtKB-ARBA"/>
</dbReference>
<evidence type="ECO:0000256" key="1">
    <source>
        <dbReference type="ARBA" id="ARBA00022842"/>
    </source>
</evidence>
<name>A0A6V8IFZ7_9PROT</name>
<dbReference type="InterPro" id="IPR029044">
    <property type="entry name" value="Nucleotide-diphossugar_trans"/>
</dbReference>
<dbReference type="Proteomes" id="UP000548726">
    <property type="component" value="Unassembled WGS sequence"/>
</dbReference>
<proteinExistence type="predicted"/>
<gene>
    <name evidence="3" type="ORF">DmAi_22740</name>
</gene>
<evidence type="ECO:0000259" key="2">
    <source>
        <dbReference type="Pfam" id="PF12804"/>
    </source>
</evidence>
<organism evidence="3 4">
    <name type="scientific">Acetobacter persici</name>
    <dbReference type="NCBI Taxonomy" id="1076596"/>
    <lineage>
        <taxon>Bacteria</taxon>
        <taxon>Pseudomonadati</taxon>
        <taxon>Pseudomonadota</taxon>
        <taxon>Alphaproteobacteria</taxon>
        <taxon>Acetobacterales</taxon>
        <taxon>Acetobacteraceae</taxon>
        <taxon>Acetobacter</taxon>
    </lineage>
</organism>
<keyword evidence="1" id="KW-0460">Magnesium</keyword>
<feature type="domain" description="MobA-like NTP transferase" evidence="2">
    <location>
        <begin position="11"/>
        <end position="179"/>
    </location>
</feature>
<dbReference type="CDD" id="cd04182">
    <property type="entry name" value="GT_2_like_f"/>
    <property type="match status" value="1"/>
</dbReference>
<keyword evidence="4" id="KW-1185">Reference proteome</keyword>
<comment type="caution">
    <text evidence="3">The sequence shown here is derived from an EMBL/GenBank/DDBJ whole genome shotgun (WGS) entry which is preliminary data.</text>
</comment>
<accession>A0A6V8IFZ7</accession>
<dbReference type="Pfam" id="PF12804">
    <property type="entry name" value="NTP_transf_3"/>
    <property type="match status" value="1"/>
</dbReference>
<dbReference type="InterPro" id="IPR025877">
    <property type="entry name" value="MobA-like_NTP_Trfase"/>
</dbReference>